<feature type="active site" description="Proton acceptor" evidence="11">
    <location>
        <position position="314"/>
    </location>
</feature>
<dbReference type="HAMAP" id="MF_00230">
    <property type="entry name" value="CobT"/>
    <property type="match status" value="1"/>
</dbReference>
<evidence type="ECO:0000256" key="5">
    <source>
        <dbReference type="ARBA" id="ARBA00015486"/>
    </source>
</evidence>
<evidence type="ECO:0000256" key="10">
    <source>
        <dbReference type="ARBA" id="ARBA00047340"/>
    </source>
</evidence>
<dbReference type="PANTHER" id="PTHR43463">
    <property type="entry name" value="NICOTINATE-NUCLEOTIDE--DIMETHYLBENZIMIDAZOLE PHOSPHORIBOSYLTRANSFERASE"/>
    <property type="match status" value="1"/>
</dbReference>
<protein>
    <recommendedName>
        <fullName evidence="5 11">Nicotinate-nucleotide--dimethylbenzimidazole phosphoribosyltransferase</fullName>
        <shortName evidence="11">NN:DBI PRT</shortName>
        <ecNumber evidence="4 11">2.4.2.21</ecNumber>
    </recommendedName>
    <alternativeName>
        <fullName evidence="9 11">N(1)-alpha-phosphoribosyltransferase</fullName>
    </alternativeName>
</protein>
<evidence type="ECO:0000256" key="1">
    <source>
        <dbReference type="ARBA" id="ARBA00002197"/>
    </source>
</evidence>
<keyword evidence="6 11" id="KW-0169">Cobalamin biosynthesis</keyword>
<dbReference type="Proteomes" id="UP000434639">
    <property type="component" value="Unassembled WGS sequence"/>
</dbReference>
<feature type="compositionally biased region" description="Basic and acidic residues" evidence="12">
    <location>
        <begin position="14"/>
        <end position="23"/>
    </location>
</feature>
<evidence type="ECO:0000313" key="13">
    <source>
        <dbReference type="EMBL" id="MTH51967.1"/>
    </source>
</evidence>
<sequence length="346" mass="35918">MNHLLTEIPPLDKASGKKAEDHLNQLTKPPGSLGRMEDIAVKIAEITGNPFPAAEPPGILVFAADHGIAEEGISAFPSEVTALMAANFAAGGAAINVFARMIDARLKVADIGIKEEKQDPGVENCRIRNGTGNFLKEKAMTAEEAESAILTGKRLAAELIDAGVRCLIPGEMGIGNTTSAAALTAAITGKDPGEVTGKGTGITAEAQEKKANLIRKALTMHNPDRSNAVELLSAAGGLEIAGMCGAIIAAAEHRVPVLLDGFICTAAACLAVLINPDIKGYLIAGHQSEEPGHKTALEWLGLKPLLQLQLRLGEGSGAAIAYPIIKGSVRMLSEMATFEKAGINVT</sequence>
<dbReference type="Pfam" id="PF02277">
    <property type="entry name" value="DBI_PRT"/>
    <property type="match status" value="1"/>
</dbReference>
<evidence type="ECO:0000256" key="7">
    <source>
        <dbReference type="ARBA" id="ARBA00022676"/>
    </source>
</evidence>
<dbReference type="InterPro" id="IPR003200">
    <property type="entry name" value="Nict_dMeBzImd_PRibTrfase"/>
</dbReference>
<dbReference type="InterPro" id="IPR017846">
    <property type="entry name" value="Nict_dMeBzImd_PRibTrfase_bact"/>
</dbReference>
<evidence type="ECO:0000256" key="8">
    <source>
        <dbReference type="ARBA" id="ARBA00022679"/>
    </source>
</evidence>
<gene>
    <name evidence="11 13" type="primary">cobT</name>
    <name evidence="13" type="ORF">GKZ89_01005</name>
</gene>
<keyword evidence="14" id="KW-1185">Reference proteome</keyword>
<comment type="caution">
    <text evidence="13">The sequence shown here is derived from an EMBL/GenBank/DDBJ whole genome shotgun (WGS) entry which is preliminary data.</text>
</comment>
<accession>A0A7X2S219</accession>
<dbReference type="FunFam" id="3.40.50.10210:FF:000001">
    <property type="entry name" value="Nicotinate-nucleotide--dimethylbenzimidazole phosphoribosyltransferase"/>
    <property type="match status" value="1"/>
</dbReference>
<evidence type="ECO:0000256" key="2">
    <source>
        <dbReference type="ARBA" id="ARBA00005049"/>
    </source>
</evidence>
<dbReference type="UniPathway" id="UPA00061">
    <property type="reaction ID" value="UER00516"/>
</dbReference>
<comment type="similarity">
    <text evidence="3 11">Belongs to the CobT family.</text>
</comment>
<comment type="function">
    <text evidence="1 11">Catalyzes the synthesis of alpha-ribazole-5'-phosphate from nicotinate mononucleotide (NAMN) and 5,6-dimethylbenzimidazole (DMB).</text>
</comment>
<dbReference type="AlphaFoldDB" id="A0A7X2S219"/>
<dbReference type="InterPro" id="IPR036087">
    <property type="entry name" value="Nict_dMeBzImd_PRibTrfase_sf"/>
</dbReference>
<organism evidence="13 14">
    <name type="scientific">Metabacillus mangrovi</name>
    <dbReference type="NCBI Taxonomy" id="1491830"/>
    <lineage>
        <taxon>Bacteria</taxon>
        <taxon>Bacillati</taxon>
        <taxon>Bacillota</taxon>
        <taxon>Bacilli</taxon>
        <taxon>Bacillales</taxon>
        <taxon>Bacillaceae</taxon>
        <taxon>Metabacillus</taxon>
    </lineage>
</organism>
<name>A0A7X2S219_9BACI</name>
<keyword evidence="7 11" id="KW-0328">Glycosyltransferase</keyword>
<evidence type="ECO:0000256" key="9">
    <source>
        <dbReference type="ARBA" id="ARBA00030686"/>
    </source>
</evidence>
<dbReference type="NCBIfam" id="NF000996">
    <property type="entry name" value="PRK00105.1"/>
    <property type="match status" value="1"/>
</dbReference>
<keyword evidence="8 11" id="KW-0808">Transferase</keyword>
<evidence type="ECO:0000256" key="11">
    <source>
        <dbReference type="HAMAP-Rule" id="MF_00230"/>
    </source>
</evidence>
<evidence type="ECO:0000256" key="4">
    <source>
        <dbReference type="ARBA" id="ARBA00011991"/>
    </source>
</evidence>
<evidence type="ECO:0000313" key="14">
    <source>
        <dbReference type="Proteomes" id="UP000434639"/>
    </source>
</evidence>
<dbReference type="SUPFAM" id="SSF52733">
    <property type="entry name" value="Nicotinate mononucleotide:5,6-dimethylbenzimidazole phosphoribosyltransferase (CobT)"/>
    <property type="match status" value="1"/>
</dbReference>
<dbReference type="NCBIfam" id="TIGR03160">
    <property type="entry name" value="cobT_DBIPRT"/>
    <property type="match status" value="1"/>
</dbReference>
<dbReference type="GO" id="GO:0008939">
    <property type="term" value="F:nicotinate-nucleotide-dimethylbenzimidazole phosphoribosyltransferase activity"/>
    <property type="evidence" value="ECO:0007669"/>
    <property type="project" value="UniProtKB-UniRule"/>
</dbReference>
<evidence type="ECO:0000256" key="12">
    <source>
        <dbReference type="SAM" id="MobiDB-lite"/>
    </source>
</evidence>
<dbReference type="GO" id="GO:0009236">
    <property type="term" value="P:cobalamin biosynthetic process"/>
    <property type="evidence" value="ECO:0007669"/>
    <property type="project" value="UniProtKB-UniRule"/>
</dbReference>
<dbReference type="InterPro" id="IPR023195">
    <property type="entry name" value="Nict_dMeBzImd_PRibTrfase_N"/>
</dbReference>
<dbReference type="RefSeq" id="WP_155110520.1">
    <property type="nucleotide sequence ID" value="NZ_WMIB01000001.1"/>
</dbReference>
<dbReference type="OrthoDB" id="9781491at2"/>
<comment type="pathway">
    <text evidence="2 11">Nucleoside biosynthesis; alpha-ribazole biosynthesis; alpha-ribazole from 5,6-dimethylbenzimidazole: step 1/2.</text>
</comment>
<proteinExistence type="inferred from homology"/>
<comment type="catalytic activity">
    <reaction evidence="10 11">
        <text>5,6-dimethylbenzimidazole + nicotinate beta-D-ribonucleotide = alpha-ribazole 5'-phosphate + nicotinate + H(+)</text>
        <dbReference type="Rhea" id="RHEA:11196"/>
        <dbReference type="ChEBI" id="CHEBI:15378"/>
        <dbReference type="ChEBI" id="CHEBI:15890"/>
        <dbReference type="ChEBI" id="CHEBI:32544"/>
        <dbReference type="ChEBI" id="CHEBI:57502"/>
        <dbReference type="ChEBI" id="CHEBI:57918"/>
        <dbReference type="EC" id="2.4.2.21"/>
    </reaction>
</comment>
<evidence type="ECO:0000256" key="3">
    <source>
        <dbReference type="ARBA" id="ARBA00007110"/>
    </source>
</evidence>
<dbReference type="PANTHER" id="PTHR43463:SF1">
    <property type="entry name" value="NICOTINATE-NUCLEOTIDE--DIMETHYLBENZIMIDAZOLE PHOSPHORIBOSYLTRANSFERASE"/>
    <property type="match status" value="1"/>
</dbReference>
<dbReference type="Gene3D" id="1.10.1610.10">
    <property type="match status" value="1"/>
</dbReference>
<dbReference type="EMBL" id="WMIB01000001">
    <property type="protein sequence ID" value="MTH51967.1"/>
    <property type="molecule type" value="Genomic_DNA"/>
</dbReference>
<evidence type="ECO:0000256" key="6">
    <source>
        <dbReference type="ARBA" id="ARBA00022573"/>
    </source>
</evidence>
<feature type="region of interest" description="Disordered" evidence="12">
    <location>
        <begin position="1"/>
        <end position="31"/>
    </location>
</feature>
<reference evidence="13 14" key="1">
    <citation type="journal article" date="2017" name="Int. J. Syst. Evol. Microbiol.">
        <title>Bacillus mangrovi sp. nov., isolated from a sediment sample from a mangrove forest.</title>
        <authorList>
            <person name="Gupta V."/>
            <person name="Singh P.K."/>
            <person name="Korpole S."/>
            <person name="Tanuku N.R.S."/>
            <person name="Pinnaka A.K."/>
        </authorList>
    </citation>
    <scope>NUCLEOTIDE SEQUENCE [LARGE SCALE GENOMIC DNA]</scope>
    <source>
        <strain evidence="13 14">KCTC 33872</strain>
    </source>
</reference>
<dbReference type="CDD" id="cd02439">
    <property type="entry name" value="DMB-PRT_CobT"/>
    <property type="match status" value="1"/>
</dbReference>
<dbReference type="EC" id="2.4.2.21" evidence="4 11"/>
<dbReference type="Gene3D" id="3.40.50.10210">
    <property type="match status" value="1"/>
</dbReference>